<protein>
    <submittedName>
        <fullName evidence="12">GHMP kinase</fullName>
    </submittedName>
</protein>
<dbReference type="SUPFAM" id="SSF54211">
    <property type="entry name" value="Ribosomal protein S5 domain 2-like"/>
    <property type="match status" value="1"/>
</dbReference>
<dbReference type="PRINTS" id="PR00959">
    <property type="entry name" value="MEVGALKINASE"/>
</dbReference>
<keyword evidence="3" id="KW-0808">Transferase</keyword>
<dbReference type="InterPro" id="IPR020568">
    <property type="entry name" value="Ribosomal_Su5_D2-typ_SF"/>
</dbReference>
<dbReference type="Gene3D" id="3.30.70.890">
    <property type="entry name" value="GHMP kinase, C-terminal domain"/>
    <property type="match status" value="1"/>
</dbReference>
<comment type="pathway">
    <text evidence="9">Isoprenoid biosynthesis; isopentenyl diphosphate biosynthesis via mevalonate pathway; isopentenyl diphosphate from (R)-mevalonate: step 1/3.</text>
</comment>
<evidence type="ECO:0000313" key="12">
    <source>
        <dbReference type="EMBL" id="AGH17256.1"/>
    </source>
</evidence>
<evidence type="ECO:0000256" key="8">
    <source>
        <dbReference type="ARBA" id="ARBA00023098"/>
    </source>
</evidence>
<name>A0ABM5NGQ7_LIBAS</name>
<feature type="domain" description="GHMP kinase C-terminal" evidence="11">
    <location>
        <begin position="227"/>
        <end position="289"/>
    </location>
</feature>
<dbReference type="PANTHER" id="PTHR43290">
    <property type="entry name" value="MEVALONATE KINASE"/>
    <property type="match status" value="1"/>
</dbReference>
<keyword evidence="2" id="KW-0444">Lipid biosynthesis</keyword>
<dbReference type="InterPro" id="IPR013750">
    <property type="entry name" value="GHMP_kinase_C_dom"/>
</dbReference>
<evidence type="ECO:0000259" key="11">
    <source>
        <dbReference type="Pfam" id="PF08544"/>
    </source>
</evidence>
<dbReference type="InterPro" id="IPR006205">
    <property type="entry name" value="Mev_gal_kin"/>
</dbReference>
<keyword evidence="7" id="KW-0460">Magnesium</keyword>
<evidence type="ECO:0000256" key="7">
    <source>
        <dbReference type="ARBA" id="ARBA00022842"/>
    </source>
</evidence>
<evidence type="ECO:0000256" key="4">
    <source>
        <dbReference type="ARBA" id="ARBA00022741"/>
    </source>
</evidence>
<evidence type="ECO:0000256" key="6">
    <source>
        <dbReference type="ARBA" id="ARBA00022840"/>
    </source>
</evidence>
<evidence type="ECO:0000256" key="9">
    <source>
        <dbReference type="ARBA" id="ARBA00029438"/>
    </source>
</evidence>
<dbReference type="InterPro" id="IPR014721">
    <property type="entry name" value="Ribsml_uS5_D2-typ_fold_subgr"/>
</dbReference>
<keyword evidence="4" id="KW-0547">Nucleotide-binding</keyword>
<dbReference type="Proteomes" id="UP000011820">
    <property type="component" value="Chromosome"/>
</dbReference>
<gene>
    <name evidence="12" type="ORF">WSI_04430</name>
</gene>
<accession>A0ABM5NGQ7</accession>
<evidence type="ECO:0000259" key="10">
    <source>
        <dbReference type="Pfam" id="PF00288"/>
    </source>
</evidence>
<sequence length="324" mass="35421">MGQCLHKICVSAPGSLVLMGEHGVLHGHAALVFAINKRVILYLTLRKDRLINIDSFLGQYCGSLDLAMFHPSFSFIIMAINHIKPSCGFDLKVISQLDSQLGLGSSAAITVAITAALLTLQYHKEPSPDEILTTAHAIVLKVQGISSGIDLAASIHGGLICYQMPKYSIEKIDFIFPIHLIYSGYKTPTAQVLKKISYIEIEYPEINEINQKIYALMGKLSQISCQALRNKNLKVLAQAMNRQQGLLETLGVSDSKLSEIVWKLREQPHIMASKISGSGLGDCVIALGKGDLNSLPYQSVNCHMHAKGIDIVPITPSHSTSLYR</sequence>
<dbReference type="RefSeq" id="WP_015452851.1">
    <property type="nucleotide sequence ID" value="NC_020549.1"/>
</dbReference>
<evidence type="ECO:0000256" key="2">
    <source>
        <dbReference type="ARBA" id="ARBA00022516"/>
    </source>
</evidence>
<evidence type="ECO:0000313" key="13">
    <source>
        <dbReference type="Proteomes" id="UP000011820"/>
    </source>
</evidence>
<evidence type="ECO:0000256" key="5">
    <source>
        <dbReference type="ARBA" id="ARBA00022777"/>
    </source>
</evidence>
<keyword evidence="13" id="KW-1185">Reference proteome</keyword>
<dbReference type="SUPFAM" id="SSF55060">
    <property type="entry name" value="GHMP Kinase, C-terminal domain"/>
    <property type="match status" value="1"/>
</dbReference>
<organism evidence="12 13">
    <name type="scientific">Candidatus Liberibacter asiaticus str. gxpsy</name>
    <dbReference type="NCBI Taxonomy" id="1174529"/>
    <lineage>
        <taxon>Bacteria</taxon>
        <taxon>Pseudomonadati</taxon>
        <taxon>Pseudomonadota</taxon>
        <taxon>Alphaproteobacteria</taxon>
        <taxon>Hyphomicrobiales</taxon>
        <taxon>Rhizobiaceae</taxon>
        <taxon>Liberibacter</taxon>
    </lineage>
</organism>
<keyword evidence="1" id="KW-0963">Cytoplasm</keyword>
<evidence type="ECO:0000256" key="1">
    <source>
        <dbReference type="ARBA" id="ARBA00022490"/>
    </source>
</evidence>
<dbReference type="InterPro" id="IPR006204">
    <property type="entry name" value="GHMP_kinase_N_dom"/>
</dbReference>
<keyword evidence="5 12" id="KW-0418">Kinase</keyword>
<keyword evidence="8" id="KW-0443">Lipid metabolism</keyword>
<proteinExistence type="predicted"/>
<dbReference type="PANTHER" id="PTHR43290:SF2">
    <property type="entry name" value="MEVALONATE KINASE"/>
    <property type="match status" value="1"/>
</dbReference>
<dbReference type="GO" id="GO:0016301">
    <property type="term" value="F:kinase activity"/>
    <property type="evidence" value="ECO:0007669"/>
    <property type="project" value="UniProtKB-KW"/>
</dbReference>
<dbReference type="Pfam" id="PF00288">
    <property type="entry name" value="GHMP_kinases_N"/>
    <property type="match status" value="1"/>
</dbReference>
<feature type="domain" description="GHMP kinase N-terminal" evidence="10">
    <location>
        <begin position="78"/>
        <end position="158"/>
    </location>
</feature>
<dbReference type="Gene3D" id="3.30.230.10">
    <property type="match status" value="1"/>
</dbReference>
<evidence type="ECO:0000256" key="3">
    <source>
        <dbReference type="ARBA" id="ARBA00022679"/>
    </source>
</evidence>
<dbReference type="EMBL" id="CP004005">
    <property type="protein sequence ID" value="AGH17256.1"/>
    <property type="molecule type" value="Genomic_DNA"/>
</dbReference>
<keyword evidence="6" id="KW-0067">ATP-binding</keyword>
<dbReference type="InterPro" id="IPR036554">
    <property type="entry name" value="GHMP_kinase_C_sf"/>
</dbReference>
<dbReference type="Pfam" id="PF08544">
    <property type="entry name" value="GHMP_kinases_C"/>
    <property type="match status" value="1"/>
</dbReference>
<reference evidence="12 13" key="1">
    <citation type="journal article" date="2013" name="Genome Announc.">
        <title>Complete Genome Sequence of a Chinese Strain of 'Candidatus Liberibacter asiaticus'.</title>
        <authorList>
            <person name="Lin H."/>
            <person name="Han C.S."/>
            <person name="Liu B."/>
            <person name="Lou B."/>
            <person name="Bai X."/>
            <person name="Deng C."/>
            <person name="Civerolo E.L."/>
            <person name="Gupta G."/>
        </authorList>
    </citation>
    <scope>NUCLEOTIDE SEQUENCE [LARGE SCALE GENOMIC DNA]</scope>
    <source>
        <strain evidence="13">gxpsy</strain>
    </source>
</reference>